<evidence type="ECO:0000259" key="6">
    <source>
        <dbReference type="PROSITE" id="PS50016"/>
    </source>
</evidence>
<feature type="region of interest" description="Disordered" evidence="5">
    <location>
        <begin position="198"/>
        <end position="293"/>
    </location>
</feature>
<feature type="domain" description="BRCT" evidence="7">
    <location>
        <begin position="895"/>
        <end position="977"/>
    </location>
</feature>
<dbReference type="InterPro" id="IPR001357">
    <property type="entry name" value="BRCT_dom"/>
</dbReference>
<dbReference type="SMART" id="SM00292">
    <property type="entry name" value="BRCT"/>
    <property type="match status" value="3"/>
</dbReference>
<dbReference type="AlphaFoldDB" id="A0AAN8VT26"/>
<dbReference type="SUPFAM" id="SSF57903">
    <property type="entry name" value="FYVE/PHD zinc finger"/>
    <property type="match status" value="1"/>
</dbReference>
<dbReference type="Pfam" id="PF12738">
    <property type="entry name" value="PTCB-BRCT"/>
    <property type="match status" value="1"/>
</dbReference>
<dbReference type="GO" id="GO:0008270">
    <property type="term" value="F:zinc ion binding"/>
    <property type="evidence" value="ECO:0007669"/>
    <property type="project" value="UniProtKB-KW"/>
</dbReference>
<dbReference type="CDD" id="cd17738">
    <property type="entry name" value="BRCT_TopBP1_rpt7"/>
    <property type="match status" value="1"/>
</dbReference>
<dbReference type="InterPro" id="IPR013083">
    <property type="entry name" value="Znf_RING/FYVE/PHD"/>
</dbReference>
<dbReference type="Proteomes" id="UP001370490">
    <property type="component" value="Unassembled WGS sequence"/>
</dbReference>
<feature type="compositionally biased region" description="Basic and acidic residues" evidence="5">
    <location>
        <begin position="651"/>
        <end position="665"/>
    </location>
</feature>
<feature type="compositionally biased region" description="Polar residues" evidence="5">
    <location>
        <begin position="519"/>
        <end position="535"/>
    </location>
</feature>
<dbReference type="Gene3D" id="3.30.40.10">
    <property type="entry name" value="Zinc/RING finger domain, C3HC4 (zinc finger)"/>
    <property type="match status" value="1"/>
</dbReference>
<feature type="compositionally biased region" description="Acidic residues" evidence="5">
    <location>
        <begin position="670"/>
        <end position="681"/>
    </location>
</feature>
<protein>
    <submittedName>
        <fullName evidence="8">BRCT domain</fullName>
    </submittedName>
</protein>
<evidence type="ECO:0000313" key="9">
    <source>
        <dbReference type="Proteomes" id="UP001370490"/>
    </source>
</evidence>
<feature type="region of interest" description="Disordered" evidence="5">
    <location>
        <begin position="463"/>
        <end position="695"/>
    </location>
</feature>
<feature type="domain" description="BRCT" evidence="7">
    <location>
        <begin position="2"/>
        <end position="119"/>
    </location>
</feature>
<evidence type="ECO:0000256" key="3">
    <source>
        <dbReference type="ARBA" id="ARBA00022833"/>
    </source>
</evidence>
<comment type="caution">
    <text evidence="8">The sequence shown here is derived from an EMBL/GenBank/DDBJ whole genome shotgun (WGS) entry which is preliminary data.</text>
</comment>
<keyword evidence="3" id="KW-0862">Zinc</keyword>
<dbReference type="SMART" id="SM00249">
    <property type="entry name" value="PHD"/>
    <property type="match status" value="1"/>
</dbReference>
<dbReference type="EMBL" id="JBAMMX010000006">
    <property type="protein sequence ID" value="KAK6937309.1"/>
    <property type="molecule type" value="Genomic_DNA"/>
</dbReference>
<keyword evidence="2 4" id="KW-0863">Zinc-finger</keyword>
<proteinExistence type="predicted"/>
<keyword evidence="9" id="KW-1185">Reference proteome</keyword>
<dbReference type="Pfam" id="PF00628">
    <property type="entry name" value="PHD"/>
    <property type="match status" value="1"/>
</dbReference>
<feature type="compositionally biased region" description="Basic and acidic residues" evidence="5">
    <location>
        <begin position="618"/>
        <end position="631"/>
    </location>
</feature>
<feature type="compositionally biased region" description="Polar residues" evidence="5">
    <location>
        <begin position="235"/>
        <end position="247"/>
    </location>
</feature>
<feature type="compositionally biased region" description="Basic and acidic residues" evidence="5">
    <location>
        <begin position="682"/>
        <end position="695"/>
    </location>
</feature>
<dbReference type="Gene3D" id="3.40.50.10190">
    <property type="entry name" value="BRCT domain"/>
    <property type="match status" value="3"/>
</dbReference>
<dbReference type="InterPro" id="IPR044254">
    <property type="entry name" value="At4g02110-like"/>
</dbReference>
<evidence type="ECO:0000256" key="1">
    <source>
        <dbReference type="ARBA" id="ARBA00022723"/>
    </source>
</evidence>
<dbReference type="InterPro" id="IPR001965">
    <property type="entry name" value="Znf_PHD"/>
</dbReference>
<dbReference type="InterPro" id="IPR019787">
    <property type="entry name" value="Znf_PHD-finger"/>
</dbReference>
<dbReference type="PANTHER" id="PTHR47181">
    <property type="entry name" value="BRCA1 C TERMINUS DOMAIN CONTAINING PROTEIN, EXPRESSED"/>
    <property type="match status" value="1"/>
</dbReference>
<dbReference type="InterPro" id="IPR036420">
    <property type="entry name" value="BRCT_dom_sf"/>
</dbReference>
<feature type="domain" description="PHD-type" evidence="6">
    <location>
        <begin position="1138"/>
        <end position="1194"/>
    </location>
</feature>
<feature type="region of interest" description="Disordered" evidence="5">
    <location>
        <begin position="798"/>
        <end position="838"/>
    </location>
</feature>
<evidence type="ECO:0000256" key="4">
    <source>
        <dbReference type="PROSITE-ProRule" id="PRU00146"/>
    </source>
</evidence>
<evidence type="ECO:0000256" key="5">
    <source>
        <dbReference type="SAM" id="MobiDB-lite"/>
    </source>
</evidence>
<gene>
    <name evidence="8" type="ORF">RJ641_030817</name>
</gene>
<evidence type="ECO:0000256" key="2">
    <source>
        <dbReference type="ARBA" id="ARBA00022771"/>
    </source>
</evidence>
<reference evidence="8 9" key="1">
    <citation type="submission" date="2023-12" db="EMBL/GenBank/DDBJ databases">
        <title>A high-quality genome assembly for Dillenia turbinata (Dilleniales).</title>
        <authorList>
            <person name="Chanderbali A."/>
        </authorList>
    </citation>
    <scope>NUCLEOTIDE SEQUENCE [LARGE SCALE GENOMIC DNA]</scope>
    <source>
        <strain evidence="8">LSX21</strain>
        <tissue evidence="8">Leaf</tissue>
    </source>
</reference>
<dbReference type="InterPro" id="IPR011011">
    <property type="entry name" value="Znf_FYVE_PHD"/>
</dbReference>
<keyword evidence="1" id="KW-0479">Metal-binding</keyword>
<feature type="compositionally biased region" description="Basic and acidic residues" evidence="5">
    <location>
        <begin position="826"/>
        <end position="838"/>
    </location>
</feature>
<feature type="compositionally biased region" description="Basic and acidic residues" evidence="5">
    <location>
        <begin position="198"/>
        <end position="211"/>
    </location>
</feature>
<dbReference type="PANTHER" id="PTHR47181:SF2">
    <property type="entry name" value="BRCA1 C TERMINUS DOMAIN CONTAINING PROTEIN, EXPRESSED"/>
    <property type="match status" value="1"/>
</dbReference>
<organism evidence="8 9">
    <name type="scientific">Dillenia turbinata</name>
    <dbReference type="NCBI Taxonomy" id="194707"/>
    <lineage>
        <taxon>Eukaryota</taxon>
        <taxon>Viridiplantae</taxon>
        <taxon>Streptophyta</taxon>
        <taxon>Embryophyta</taxon>
        <taxon>Tracheophyta</taxon>
        <taxon>Spermatophyta</taxon>
        <taxon>Magnoliopsida</taxon>
        <taxon>eudicotyledons</taxon>
        <taxon>Gunneridae</taxon>
        <taxon>Pentapetalae</taxon>
        <taxon>Dilleniales</taxon>
        <taxon>Dilleniaceae</taxon>
        <taxon>Dillenia</taxon>
    </lineage>
</organism>
<accession>A0AAN8VT26</accession>
<feature type="compositionally biased region" description="Basic and acidic residues" evidence="5">
    <location>
        <begin position="798"/>
        <end position="818"/>
    </location>
</feature>
<evidence type="ECO:0000259" key="7">
    <source>
        <dbReference type="PROSITE" id="PS50172"/>
    </source>
</evidence>
<feature type="compositionally biased region" description="Polar residues" evidence="5">
    <location>
        <begin position="281"/>
        <end position="291"/>
    </location>
</feature>
<dbReference type="Pfam" id="PF00533">
    <property type="entry name" value="BRCT"/>
    <property type="match status" value="1"/>
</dbReference>
<dbReference type="PROSITE" id="PS50016">
    <property type="entry name" value="ZF_PHD_2"/>
    <property type="match status" value="1"/>
</dbReference>
<sequence length="1212" mass="133981">MSSSQIFQDVRFVVLGFDPVKQQKVRSDLISGGGVEIGRYCEDCSHIIVDKLIYTMVGLMGAQFSKPLLANKVTHLICYKFEGEKYDLAKRMNIKLVNHQWLEDCLNAWKLLPEDSYKKSGYELELEAEAKDSEEELEDINEKQFRGRHIKTNPCIIQAGTSRMNMLPGPTEVPKVLRNTDAPKGLIVEKDATYCKSSEKDDDKELPEALSHHKTTALKGTTFGEPSGVHDRSPISLNTKTGSTFTGGSMKRSSPDAEKLSTINYTRKTPRKATLPLEQGDFSSKASSSPKVQLGRVQVRDEFNGSHLNREHAKDNNGSGSVVTLLTGGASLPEDEQSASLANKKRKANVFPSGSKFHMVNFDSKTSISGTTPRDAGTERFEATPSANYQLHTELNLLVKENSRTVAEVTSPDPAQQCLSGSSAVNPSCVLRRPLKCDLSRSTSMASEALQDGNEEEQTLKTFQRATAKPDMPSKANAEDVRGRSVQVVDNIHKPQNKQQDVDASLATKEPESEKTCSPALNLSNKRNNDSLSKPQKNRQQDVDASLVTKEPELEKMFSPTLSLSDKRNDDSLSKPQRKKCVAKKSLGTKPRLSASSTNKQKGSILGRTSHDNSASELIKEKETGENEQLPKAKKPQTVPSIAGAGEDNNMESKDISNSKSEQENRTLFMDDDTEAPEDKEEFAPEKMVTIEKPEVIKSTNKADAVVQEKSEKGQCMTNKTNTVNLGMPGDAITSGKTSVCVKTAVYDKSLEGGKPARRDMVKGKVKKAKVSLATKKKTVSRATERLESEIHVTREAVNDRGKEKTHVEQERLPDPGHKVKSKAALADRPESSLEGEKMSMPVGEKVQNVSCGKPKKGKLSIKTDGAAKITHQKTGDSMHAKGVLCLVRPEPAWFILSGHRLQRKEFQQVIKRLKGRLCRDSHQWSYQATHFIASDPIRRTEKFFAAAASGRWILKTEYLTASSQAGKFLAEELFEWHKNGLSEDGAINLEAPRKWRLLKEKTGHGAFHGLRIVVYGDCIAPPLDTLKRTVKAGDGTIVATSPPYTRFLKSGVDFAVVTPGMPRADVWVQEFLSHEIPCIVADYLVEYVCKPGYSLEKHVLYNTHAWGEKSFNNLQSRSKEIVEELITRPTEDSQDSELKCQVCGSTDRGEVMLICGDENGTSGCGIGTHIDCCDPPLQNVPEEDWLCPKCCEASSKNQPAKKRNRKKDFEK</sequence>
<dbReference type="PROSITE" id="PS50172">
    <property type="entry name" value="BRCT"/>
    <property type="match status" value="2"/>
</dbReference>
<name>A0AAN8VT26_9MAGN</name>
<evidence type="ECO:0000313" key="8">
    <source>
        <dbReference type="EMBL" id="KAK6937309.1"/>
    </source>
</evidence>
<dbReference type="SUPFAM" id="SSF52113">
    <property type="entry name" value="BRCT domain"/>
    <property type="match status" value="3"/>
</dbReference>